<reference evidence="2 3" key="1">
    <citation type="submission" date="2018-08" db="EMBL/GenBank/DDBJ databases">
        <title>Recombination of ecologically and evolutionarily significant loci maintains genetic cohesion in the Pseudomonas syringae species complex.</title>
        <authorList>
            <person name="Dillon M."/>
            <person name="Thakur S."/>
            <person name="Almeida R.N.D."/>
            <person name="Weir B.S."/>
            <person name="Guttman D.S."/>
        </authorList>
    </citation>
    <scope>NUCLEOTIDE SEQUENCE [LARGE SCALE GENOMIC DNA]</scope>
    <source>
        <strain evidence="2 3">88_10</strain>
    </source>
</reference>
<proteinExistence type="predicted"/>
<sequence>MIGHPSAAEAVFRENNMRDLNPLYSAVLQAVEQMAPAGQAPTLKDIAPDGHATQTRHYTESQSRLHRLLNGDFKPTTETADEDSIAEPAHERH</sequence>
<dbReference type="AlphaFoldDB" id="A0A0N0FU36"/>
<name>A0A0N0FU36_PSEYM</name>
<evidence type="ECO:0000313" key="2">
    <source>
        <dbReference type="EMBL" id="RML75556.1"/>
    </source>
</evidence>
<accession>A0A0N0FU36</accession>
<feature type="compositionally biased region" description="Polar residues" evidence="1">
    <location>
        <begin position="52"/>
        <end position="62"/>
    </location>
</feature>
<evidence type="ECO:0000313" key="3">
    <source>
        <dbReference type="Proteomes" id="UP000282378"/>
    </source>
</evidence>
<protein>
    <submittedName>
        <fullName evidence="2">Uncharacterized protein</fullName>
    </submittedName>
</protein>
<feature type="region of interest" description="Disordered" evidence="1">
    <location>
        <begin position="40"/>
        <end position="93"/>
    </location>
</feature>
<organism evidence="2 3">
    <name type="scientific">Pseudomonas syringae pv. maculicola</name>
    <dbReference type="NCBI Taxonomy" id="59511"/>
    <lineage>
        <taxon>Bacteria</taxon>
        <taxon>Pseudomonadati</taxon>
        <taxon>Pseudomonadota</taxon>
        <taxon>Gammaproteobacteria</taxon>
        <taxon>Pseudomonadales</taxon>
        <taxon>Pseudomonadaceae</taxon>
        <taxon>Pseudomonas</taxon>
    </lineage>
</organism>
<comment type="caution">
    <text evidence="2">The sequence shown here is derived from an EMBL/GenBank/DDBJ whole genome shotgun (WGS) entry which is preliminary data.</text>
</comment>
<evidence type="ECO:0000256" key="1">
    <source>
        <dbReference type="SAM" id="MobiDB-lite"/>
    </source>
</evidence>
<gene>
    <name evidence="2" type="ORF">APX70_00270</name>
</gene>
<dbReference type="Proteomes" id="UP000282378">
    <property type="component" value="Unassembled WGS sequence"/>
</dbReference>
<dbReference type="EMBL" id="RBNL01002286">
    <property type="protein sequence ID" value="RML75556.1"/>
    <property type="molecule type" value="Genomic_DNA"/>
</dbReference>